<evidence type="ECO:0000256" key="1">
    <source>
        <dbReference type="ARBA" id="ARBA00004141"/>
    </source>
</evidence>
<sequence>MKQNKRKLILWLALIVVLAVASVLTGGAGGETESVQEVMRDAVLHESGRVSLFGIKDVNPGLISAYVVTVLLLVLAACLRIFAVPRFQDVPGRLQMLLELWVGTFRDMAEKNSPHHNQVLGPYLFGAGSYIFVSTLFEMLGLQAVTTAGHSIALPAPLSDINGAIAMGVLSYLFILSGGVGAVGLRGVGRTLKEFSLPISMSFRLFGALLSGLLVTELVYFYITLSFVLPVIVGVLFTLLHALIQSYVLTMLVALYYGEVSEPVQPKAPKAKRNKNALAA</sequence>
<dbReference type="Pfam" id="PF00119">
    <property type="entry name" value="ATP-synt_A"/>
    <property type="match status" value="1"/>
</dbReference>
<feature type="transmembrane region" description="Helical" evidence="11">
    <location>
        <begin position="123"/>
        <end position="145"/>
    </location>
</feature>
<dbReference type="PANTHER" id="PTHR42823">
    <property type="entry name" value="ATP SYNTHASE SUBUNIT A, CHLOROPLASTIC"/>
    <property type="match status" value="1"/>
</dbReference>
<dbReference type="SUPFAM" id="SSF81336">
    <property type="entry name" value="F1F0 ATP synthase subunit A"/>
    <property type="match status" value="1"/>
</dbReference>
<keyword evidence="3" id="KW-0813">Transport</keyword>
<keyword evidence="8" id="KW-0406">Ion transport</keyword>
<dbReference type="GO" id="GO:0015986">
    <property type="term" value="P:proton motive force-driven ATP synthesis"/>
    <property type="evidence" value="ECO:0007669"/>
    <property type="project" value="InterPro"/>
</dbReference>
<proteinExistence type="inferred from homology"/>
<evidence type="ECO:0000256" key="3">
    <source>
        <dbReference type="ARBA" id="ARBA00022448"/>
    </source>
</evidence>
<gene>
    <name evidence="12" type="ORF">H9725_03380</name>
</gene>
<evidence type="ECO:0000256" key="7">
    <source>
        <dbReference type="ARBA" id="ARBA00022989"/>
    </source>
</evidence>
<feature type="transmembrane region" description="Helical" evidence="11">
    <location>
        <begin position="229"/>
        <end position="257"/>
    </location>
</feature>
<evidence type="ECO:0000256" key="4">
    <source>
        <dbReference type="ARBA" id="ARBA00022547"/>
    </source>
</evidence>
<evidence type="ECO:0000313" key="12">
    <source>
        <dbReference type="EMBL" id="HIZ57613.1"/>
    </source>
</evidence>
<keyword evidence="10" id="KW-0066">ATP synthesis</keyword>
<evidence type="ECO:0000256" key="10">
    <source>
        <dbReference type="ARBA" id="ARBA00023310"/>
    </source>
</evidence>
<keyword evidence="6" id="KW-0375">Hydrogen ion transport</keyword>
<protein>
    <submittedName>
        <fullName evidence="12">F0F1 ATP synthase subunit A</fullName>
    </submittedName>
</protein>
<keyword evidence="4" id="KW-0138">CF(0)</keyword>
<feature type="transmembrane region" description="Helical" evidence="11">
    <location>
        <begin position="165"/>
        <end position="185"/>
    </location>
</feature>
<comment type="similarity">
    <text evidence="2">Belongs to the ATPase A chain family.</text>
</comment>
<feature type="transmembrane region" description="Helical" evidence="11">
    <location>
        <begin position="205"/>
        <end position="223"/>
    </location>
</feature>
<dbReference type="AlphaFoldDB" id="A0A9D2JMM2"/>
<evidence type="ECO:0000256" key="11">
    <source>
        <dbReference type="SAM" id="Phobius"/>
    </source>
</evidence>
<evidence type="ECO:0000256" key="5">
    <source>
        <dbReference type="ARBA" id="ARBA00022692"/>
    </source>
</evidence>
<feature type="transmembrane region" description="Helical" evidence="11">
    <location>
        <begin position="63"/>
        <end position="83"/>
    </location>
</feature>
<reference evidence="12" key="1">
    <citation type="journal article" date="2021" name="PeerJ">
        <title>Extensive microbial diversity within the chicken gut microbiome revealed by metagenomics and culture.</title>
        <authorList>
            <person name="Gilroy R."/>
            <person name="Ravi A."/>
            <person name="Getino M."/>
            <person name="Pursley I."/>
            <person name="Horton D.L."/>
            <person name="Alikhan N.F."/>
            <person name="Baker D."/>
            <person name="Gharbi K."/>
            <person name="Hall N."/>
            <person name="Watson M."/>
            <person name="Adriaenssens E.M."/>
            <person name="Foster-Nyarko E."/>
            <person name="Jarju S."/>
            <person name="Secka A."/>
            <person name="Antonio M."/>
            <person name="Oren A."/>
            <person name="Chaudhuri R.R."/>
            <person name="La Ragione R."/>
            <person name="Hildebrand F."/>
            <person name="Pallen M.J."/>
        </authorList>
    </citation>
    <scope>NUCLEOTIDE SEQUENCE</scope>
    <source>
        <strain evidence="12">ChiBcec16-3735</strain>
    </source>
</reference>
<organism evidence="12 13">
    <name type="scientific">Candidatus Faecalibacterium gallistercoris</name>
    <dbReference type="NCBI Taxonomy" id="2838579"/>
    <lineage>
        <taxon>Bacteria</taxon>
        <taxon>Bacillati</taxon>
        <taxon>Bacillota</taxon>
        <taxon>Clostridia</taxon>
        <taxon>Eubacteriales</taxon>
        <taxon>Oscillospiraceae</taxon>
        <taxon>Faecalibacterium</taxon>
    </lineage>
</organism>
<comment type="caution">
    <text evidence="12">The sequence shown here is derived from an EMBL/GenBank/DDBJ whole genome shotgun (WGS) entry which is preliminary data.</text>
</comment>
<evidence type="ECO:0000313" key="13">
    <source>
        <dbReference type="Proteomes" id="UP000824065"/>
    </source>
</evidence>
<evidence type="ECO:0000256" key="6">
    <source>
        <dbReference type="ARBA" id="ARBA00022781"/>
    </source>
</evidence>
<reference evidence="12" key="2">
    <citation type="submission" date="2021-04" db="EMBL/GenBank/DDBJ databases">
        <authorList>
            <person name="Gilroy R."/>
        </authorList>
    </citation>
    <scope>NUCLEOTIDE SEQUENCE</scope>
    <source>
        <strain evidence="12">ChiBcec16-3735</strain>
    </source>
</reference>
<dbReference type="Proteomes" id="UP000824065">
    <property type="component" value="Unassembled WGS sequence"/>
</dbReference>
<dbReference type="InterPro" id="IPR045082">
    <property type="entry name" value="ATP_syn_F0_a_bact/chloroplast"/>
</dbReference>
<keyword evidence="9 11" id="KW-0472">Membrane</keyword>
<evidence type="ECO:0000256" key="8">
    <source>
        <dbReference type="ARBA" id="ARBA00023065"/>
    </source>
</evidence>
<keyword evidence="5 11" id="KW-0812">Transmembrane</keyword>
<evidence type="ECO:0000256" key="2">
    <source>
        <dbReference type="ARBA" id="ARBA00006810"/>
    </source>
</evidence>
<accession>A0A9D2JMM2</accession>
<dbReference type="Gene3D" id="1.20.120.220">
    <property type="entry name" value="ATP synthase, F0 complex, subunit A"/>
    <property type="match status" value="1"/>
</dbReference>
<dbReference type="InterPro" id="IPR035908">
    <property type="entry name" value="F0_ATP_A_sf"/>
</dbReference>
<dbReference type="GO" id="GO:0015078">
    <property type="term" value="F:proton transmembrane transporter activity"/>
    <property type="evidence" value="ECO:0007669"/>
    <property type="project" value="InterPro"/>
</dbReference>
<comment type="subcellular location">
    <subcellularLocation>
        <location evidence="1">Membrane</location>
        <topology evidence="1">Multi-pass membrane protein</topology>
    </subcellularLocation>
</comment>
<dbReference type="GO" id="GO:0045259">
    <property type="term" value="C:proton-transporting ATP synthase complex"/>
    <property type="evidence" value="ECO:0007669"/>
    <property type="project" value="UniProtKB-KW"/>
</dbReference>
<dbReference type="PRINTS" id="PR00123">
    <property type="entry name" value="ATPASEA"/>
</dbReference>
<dbReference type="InterPro" id="IPR000568">
    <property type="entry name" value="ATP_synth_F0_asu"/>
</dbReference>
<dbReference type="PANTHER" id="PTHR42823:SF3">
    <property type="entry name" value="ATP SYNTHASE SUBUNIT A, CHLOROPLASTIC"/>
    <property type="match status" value="1"/>
</dbReference>
<dbReference type="EMBL" id="DXBJ01000023">
    <property type="protein sequence ID" value="HIZ57613.1"/>
    <property type="molecule type" value="Genomic_DNA"/>
</dbReference>
<name>A0A9D2JMM2_9FIRM</name>
<evidence type="ECO:0000256" key="9">
    <source>
        <dbReference type="ARBA" id="ARBA00023136"/>
    </source>
</evidence>
<keyword evidence="7 11" id="KW-1133">Transmembrane helix</keyword>